<organism evidence="10">
    <name type="scientific">Echinochloa crus-galli</name>
    <name type="common">Barnyard grass</name>
    <name type="synonym">Panicum crus-galli</name>
    <dbReference type="NCBI Taxonomy" id="90397"/>
    <lineage>
        <taxon>Eukaryota</taxon>
        <taxon>Viridiplantae</taxon>
        <taxon>Streptophyta</taxon>
        <taxon>Embryophyta</taxon>
        <taxon>Tracheophyta</taxon>
        <taxon>Spermatophyta</taxon>
        <taxon>Magnoliopsida</taxon>
        <taxon>Liliopsida</taxon>
        <taxon>Poales</taxon>
        <taxon>Poaceae</taxon>
        <taxon>PACMAD clade</taxon>
        <taxon>Panicoideae</taxon>
        <taxon>Panicodae</taxon>
        <taxon>Paniceae</taxon>
        <taxon>Boivinellinae</taxon>
        <taxon>Echinochloa</taxon>
    </lineage>
</organism>
<evidence type="ECO:0000256" key="4">
    <source>
        <dbReference type="ARBA" id="ARBA00022723"/>
    </source>
</evidence>
<dbReference type="Gene3D" id="3.30.40.10">
    <property type="entry name" value="Zinc/RING finger domain, C3HC4 (zinc finger)"/>
    <property type="match status" value="1"/>
</dbReference>
<comment type="catalytic activity">
    <reaction evidence="1">
        <text>S-ubiquitinyl-[E2 ubiquitin-conjugating enzyme]-L-cysteine + [acceptor protein]-L-lysine = [E2 ubiquitin-conjugating enzyme]-L-cysteine + N(6)-ubiquitinyl-[acceptor protein]-L-lysine.</text>
        <dbReference type="EC" id="2.3.2.27"/>
    </reaction>
</comment>
<reference evidence="10" key="1">
    <citation type="submission" date="2012-08" db="EMBL/GenBank/DDBJ databases">
        <title>Identification of a homologue in Echinochloa crus-galli (L.) P. Beauv., and its differential expression in quinclorac-resistant and -susceptible plants.</title>
        <authorList>
            <person name="Li G."/>
        </authorList>
    </citation>
    <scope>NUCLEOTIDE SEQUENCE</scope>
</reference>
<dbReference type="InterPro" id="IPR001841">
    <property type="entry name" value="Znf_RING"/>
</dbReference>
<accession>A0A288D1B7</accession>
<proteinExistence type="evidence at transcript level"/>
<evidence type="ECO:0000256" key="7">
    <source>
        <dbReference type="ARBA" id="ARBA00022833"/>
    </source>
</evidence>
<dbReference type="EMBL" id="JX518603">
    <property type="protein sequence ID" value="AGN92477.1"/>
    <property type="molecule type" value="mRNA"/>
</dbReference>
<keyword evidence="3" id="KW-0808">Transferase</keyword>
<dbReference type="InterPro" id="IPR045191">
    <property type="entry name" value="MBR1/2-like"/>
</dbReference>
<sequence length="495" mass="53561">MSHRNMVWTHQSVNPGREQGLVQVQSESSYYGGTGSDSSNPGVQVAVGVPGNTANPYPHTGVTSSFAFPTTMYNPSMATASVNLYIPQTQSFGLGNVLPPSLYHQVPTGPIDGSSSSVNFSDSASGFIKRKNAVVAGNHHFLHGFAGSSSSAHVPQNPTHGPWNASFQSNCLPNSAASNPPEYHSSNGWPFLEGSSADVPSSFSSMAARPELIPHGNYVFPACHMGQCNTWIPQAANGVAHGVPQWGYSNAVANPPGSTDMPNGNLQDYQAGHSSIHGPLPHFCQNHLHSMQAPQIQVSYQPFLGNNVVHGFNPSAAGLPLDPRMVALPFNSEHTFGHSMHPALTNQVNNGVLRILPYQNAIVMGRSRIHEVGHVVDEHRDMRLDVDNMTYEELVALEEQIGNVNTGLTESYIQENLRSPLYVPGTASVSDQFSELTLENDACIICQDEYEDKEHIGTLECGHKFHVTCIKQWLMMKNLCPICKTTALSSDRRNG</sequence>
<feature type="domain" description="RING-type" evidence="9">
    <location>
        <begin position="443"/>
        <end position="484"/>
    </location>
</feature>
<dbReference type="PROSITE" id="PS50089">
    <property type="entry name" value="ZF_RING_2"/>
    <property type="match status" value="1"/>
</dbReference>
<dbReference type="PANTHER" id="PTHR22937">
    <property type="entry name" value="E3 UBIQUITIN-PROTEIN LIGASE RNF165"/>
    <property type="match status" value="1"/>
</dbReference>
<dbReference type="Pfam" id="PF13639">
    <property type="entry name" value="zf-RING_2"/>
    <property type="match status" value="1"/>
</dbReference>
<dbReference type="GO" id="GO:0008270">
    <property type="term" value="F:zinc ion binding"/>
    <property type="evidence" value="ECO:0007669"/>
    <property type="project" value="UniProtKB-KW"/>
</dbReference>
<evidence type="ECO:0000256" key="3">
    <source>
        <dbReference type="ARBA" id="ARBA00022679"/>
    </source>
</evidence>
<evidence type="ECO:0000256" key="2">
    <source>
        <dbReference type="ARBA" id="ARBA00012483"/>
    </source>
</evidence>
<protein>
    <recommendedName>
        <fullName evidence="2">RING-type E3 ubiquitin transferase</fullName>
        <ecNumber evidence="2">2.3.2.27</ecNumber>
    </recommendedName>
</protein>
<evidence type="ECO:0000256" key="8">
    <source>
        <dbReference type="PROSITE-ProRule" id="PRU00175"/>
    </source>
</evidence>
<dbReference type="GO" id="GO:0061630">
    <property type="term" value="F:ubiquitin protein ligase activity"/>
    <property type="evidence" value="ECO:0007669"/>
    <property type="project" value="UniProtKB-EC"/>
</dbReference>
<keyword evidence="4" id="KW-0479">Metal-binding</keyword>
<evidence type="ECO:0000256" key="5">
    <source>
        <dbReference type="ARBA" id="ARBA00022771"/>
    </source>
</evidence>
<dbReference type="SUPFAM" id="SSF57850">
    <property type="entry name" value="RING/U-box"/>
    <property type="match status" value="1"/>
</dbReference>
<dbReference type="FunFam" id="3.30.40.10:FF:000467">
    <property type="entry name" value="C-terminal zinc-finger"/>
    <property type="match status" value="1"/>
</dbReference>
<evidence type="ECO:0000256" key="1">
    <source>
        <dbReference type="ARBA" id="ARBA00000900"/>
    </source>
</evidence>
<dbReference type="PANTHER" id="PTHR22937:SF104">
    <property type="entry name" value="RING-TYPE E3 UBIQUITIN TRANSFERASE"/>
    <property type="match status" value="1"/>
</dbReference>
<evidence type="ECO:0000256" key="6">
    <source>
        <dbReference type="ARBA" id="ARBA00022786"/>
    </source>
</evidence>
<dbReference type="EC" id="2.3.2.27" evidence="2"/>
<keyword evidence="7" id="KW-0862">Zinc</keyword>
<name>A0A288D1B7_ECHCG</name>
<evidence type="ECO:0000259" key="9">
    <source>
        <dbReference type="PROSITE" id="PS50089"/>
    </source>
</evidence>
<evidence type="ECO:0000313" key="10">
    <source>
        <dbReference type="EMBL" id="AGN92477.1"/>
    </source>
</evidence>
<dbReference type="SMART" id="SM00184">
    <property type="entry name" value="RING"/>
    <property type="match status" value="1"/>
</dbReference>
<dbReference type="InterPro" id="IPR013083">
    <property type="entry name" value="Znf_RING/FYVE/PHD"/>
</dbReference>
<keyword evidence="5 8" id="KW-0863">Zinc-finger</keyword>
<dbReference type="AlphaFoldDB" id="A0A288D1B7"/>
<keyword evidence="6" id="KW-0833">Ubl conjugation pathway</keyword>